<gene>
    <name evidence="2" type="ORF">KK083_31460</name>
</gene>
<dbReference type="Proteomes" id="UP001319200">
    <property type="component" value="Unassembled WGS sequence"/>
</dbReference>
<organism evidence="2 3">
    <name type="scientific">Chryseosolibacter histidini</name>
    <dbReference type="NCBI Taxonomy" id="2782349"/>
    <lineage>
        <taxon>Bacteria</taxon>
        <taxon>Pseudomonadati</taxon>
        <taxon>Bacteroidota</taxon>
        <taxon>Cytophagia</taxon>
        <taxon>Cytophagales</taxon>
        <taxon>Chryseotaleaceae</taxon>
        <taxon>Chryseosolibacter</taxon>
    </lineage>
</organism>
<keyword evidence="1" id="KW-0732">Signal</keyword>
<feature type="signal peptide" evidence="1">
    <location>
        <begin position="1"/>
        <end position="25"/>
    </location>
</feature>
<evidence type="ECO:0000313" key="3">
    <source>
        <dbReference type="Proteomes" id="UP001319200"/>
    </source>
</evidence>
<evidence type="ECO:0000256" key="1">
    <source>
        <dbReference type="SAM" id="SignalP"/>
    </source>
</evidence>
<protein>
    <submittedName>
        <fullName evidence="2">Uncharacterized protein</fullName>
    </submittedName>
</protein>
<evidence type="ECO:0000313" key="2">
    <source>
        <dbReference type="EMBL" id="MBT1701454.1"/>
    </source>
</evidence>
<name>A0AAP2GMN0_9BACT</name>
<dbReference type="RefSeq" id="WP_254170136.1">
    <property type="nucleotide sequence ID" value="NZ_JAHESF010000073.1"/>
</dbReference>
<comment type="caution">
    <text evidence="2">The sequence shown here is derived from an EMBL/GenBank/DDBJ whole genome shotgun (WGS) entry which is preliminary data.</text>
</comment>
<accession>A0AAP2GMN0</accession>
<sequence length="134" mass="15169">MKTLLYTLFIVACCALVNCGPKATANRNSNMEGWHFHVCSNETKATRIWFELSGKTKKEKYQSRELKWTSGKGTFVTVPEDMRYIDGLNLSIRTSGKRKAKVCVLYGDYVVDSLDVSGTENQKLSKENRDDCPC</sequence>
<proteinExistence type="predicted"/>
<keyword evidence="3" id="KW-1185">Reference proteome</keyword>
<feature type="chain" id="PRO_5042878017" evidence="1">
    <location>
        <begin position="26"/>
        <end position="134"/>
    </location>
</feature>
<dbReference type="AlphaFoldDB" id="A0AAP2GMN0"/>
<dbReference type="EMBL" id="JAHESF010000073">
    <property type="protein sequence ID" value="MBT1701454.1"/>
    <property type="molecule type" value="Genomic_DNA"/>
</dbReference>
<reference evidence="2 3" key="1">
    <citation type="submission" date="2021-05" db="EMBL/GenBank/DDBJ databases">
        <title>A Polyphasic approach of four new species of the genus Ohtaekwangia: Ohtaekwangia histidinii sp. nov., Ohtaekwangia cretensis sp. nov., Ohtaekwangia indiensis sp. nov., Ohtaekwangia reichenbachii sp. nov. from diverse environment.</title>
        <authorList>
            <person name="Octaviana S."/>
        </authorList>
    </citation>
    <scope>NUCLEOTIDE SEQUENCE [LARGE SCALE GENOMIC DNA]</scope>
    <source>
        <strain evidence="2 3">PWU4</strain>
    </source>
</reference>